<dbReference type="AlphaFoldDB" id="A0A7X3SH22"/>
<dbReference type="EMBL" id="WUQX01000001">
    <property type="protein sequence ID" value="MXP73962.1"/>
    <property type="molecule type" value="Genomic_DNA"/>
</dbReference>
<sequence length="318" mass="35861">MSQCTCSYSTGCQPITPWMDKITSAQMEQIRKNFSSMKPMNDKPFALPEGIPAAPVKPSPVVIELGNVAPFRTGYARIDNAITDALRGKSQELKDSVYDIIRSDFLPNNVHGVEETDRLARISLGVEKAEYLANQFIDEASRDSFMEAMKSIARIGMEGKRVGSCKMEYQVKHVIGLDGNGYVHEDSRGEINYAMEKYSPETYAEYKKLLNSSGEDTMESAMFSIRWGLKNFELVAAGRPGYQKYKDEQYEKLYQVKLDRTFSGSDTSSKEKFLTSIKEKLEANRNLQLDFFMNQIAQMTKAPGGYLVSRRMVLSGRA</sequence>
<protein>
    <submittedName>
        <fullName evidence="1">Uncharacterized protein</fullName>
    </submittedName>
</protein>
<accession>A0A7X3SH22</accession>
<evidence type="ECO:0000313" key="2">
    <source>
        <dbReference type="Proteomes" id="UP000460412"/>
    </source>
</evidence>
<organism evidence="1 2">
    <name type="scientific">Sporofaciens musculi</name>
    <dbReference type="NCBI Taxonomy" id="2681861"/>
    <lineage>
        <taxon>Bacteria</taxon>
        <taxon>Bacillati</taxon>
        <taxon>Bacillota</taxon>
        <taxon>Clostridia</taxon>
        <taxon>Lachnospirales</taxon>
        <taxon>Lachnospiraceae</taxon>
        <taxon>Sporofaciens</taxon>
    </lineage>
</organism>
<gene>
    <name evidence="1" type="ORF">GN277_00420</name>
</gene>
<reference evidence="1 2" key="1">
    <citation type="submission" date="2019-12" db="EMBL/GenBank/DDBJ databases">
        <title>Sporaefaciens musculi gen. nov., sp. nov., a novel bacterium isolated from the caecum of an obese mouse.</title>
        <authorList>
            <person name="Rasmussen T.S."/>
            <person name="Streidl T."/>
            <person name="Hitch T.C.A."/>
            <person name="Wortmann E."/>
            <person name="Deptula P."/>
            <person name="Hansen M."/>
            <person name="Nielsen D.S."/>
            <person name="Clavel T."/>
            <person name="Vogensen F.K."/>
        </authorList>
    </citation>
    <scope>NUCLEOTIDE SEQUENCE [LARGE SCALE GENOMIC DNA]</scope>
    <source>
        <strain evidence="1 2">WCA-9-b2</strain>
    </source>
</reference>
<dbReference type="Proteomes" id="UP000460412">
    <property type="component" value="Unassembled WGS sequence"/>
</dbReference>
<evidence type="ECO:0000313" key="1">
    <source>
        <dbReference type="EMBL" id="MXP73962.1"/>
    </source>
</evidence>
<name>A0A7X3SH22_9FIRM</name>
<proteinExistence type="predicted"/>
<dbReference type="RefSeq" id="WP_159748935.1">
    <property type="nucleotide sequence ID" value="NZ_CASSPE010000002.1"/>
</dbReference>
<comment type="caution">
    <text evidence="1">The sequence shown here is derived from an EMBL/GenBank/DDBJ whole genome shotgun (WGS) entry which is preliminary data.</text>
</comment>
<keyword evidence="2" id="KW-1185">Reference proteome</keyword>